<reference evidence="2 3" key="1">
    <citation type="submission" date="2019-01" db="EMBL/GenBank/DDBJ databases">
        <title>Genome sequencing of the rare red list fungi Fomitopsis rosea.</title>
        <authorList>
            <person name="Buettner E."/>
            <person name="Kellner H."/>
        </authorList>
    </citation>
    <scope>NUCLEOTIDE SEQUENCE [LARGE SCALE GENOMIC DNA]</scope>
    <source>
        <strain evidence="2 3">DSM 105464</strain>
    </source>
</reference>
<feature type="region of interest" description="Disordered" evidence="1">
    <location>
        <begin position="114"/>
        <end position="146"/>
    </location>
</feature>
<feature type="region of interest" description="Disordered" evidence="1">
    <location>
        <begin position="183"/>
        <end position="215"/>
    </location>
</feature>
<name>A0A4Y9XPT7_9APHY</name>
<feature type="compositionally biased region" description="Basic and acidic residues" evidence="1">
    <location>
        <begin position="417"/>
        <end position="428"/>
    </location>
</feature>
<evidence type="ECO:0000313" key="2">
    <source>
        <dbReference type="EMBL" id="TFY52115.1"/>
    </source>
</evidence>
<gene>
    <name evidence="2" type="ORF">EVJ58_g10191</name>
</gene>
<sequence>MPRLFPHLGRSSKEHVAGYDAYDPYYGHPEHGYGYDGYEYVPEQRERPAWRKMLSKGSGSSSNTKTSSTRTGGRAYYGEGEVPGFQRTVSRSHQTRSPPENGMYSYPVQVPHYPNSDDTESATTPTVTVDPTTPVRGSPRMPPRPLRAAGPVQMGTVHEARHEPVIIDDSNGSMEGIRPDVDVMRPSGSKHRHPRTHLDHSRPPPQGKGKGKGRRMEVVTGGPTYWEHHPGAQEYPPVVVVVQRGAYGEKDTYYIIPGGQPVIFEDDYGSEITRVGDFSGYYRPQPPHPVIVEDEYCREICRVGYQDGRISPGPYFGRVNVQYLGGDTRSYHRSRSSRREHYDRMYDGGYDRGYAGEYAPSYISYPSPAYDDYADGRPAHHRNGSYDYRDMGSSRNVVFADPEGSLTGSHSNYSGSRRGDERYHESPPRMDGYGSSYVEVDPYLDPHTGRSRSRSGSGSSSSRRHRDVYYDSRY</sequence>
<feature type="compositionally biased region" description="Polar residues" evidence="1">
    <location>
        <begin position="406"/>
        <end position="415"/>
    </location>
</feature>
<protein>
    <submittedName>
        <fullName evidence="2">Uncharacterized protein</fullName>
    </submittedName>
</protein>
<evidence type="ECO:0000256" key="1">
    <source>
        <dbReference type="SAM" id="MobiDB-lite"/>
    </source>
</evidence>
<dbReference type="AlphaFoldDB" id="A0A4Y9XPT7"/>
<comment type="caution">
    <text evidence="2">The sequence shown here is derived from an EMBL/GenBank/DDBJ whole genome shotgun (WGS) entry which is preliminary data.</text>
</comment>
<organism evidence="2 3">
    <name type="scientific">Rhodofomes roseus</name>
    <dbReference type="NCBI Taxonomy" id="34475"/>
    <lineage>
        <taxon>Eukaryota</taxon>
        <taxon>Fungi</taxon>
        <taxon>Dikarya</taxon>
        <taxon>Basidiomycota</taxon>
        <taxon>Agaricomycotina</taxon>
        <taxon>Agaricomycetes</taxon>
        <taxon>Polyporales</taxon>
        <taxon>Rhodofomes</taxon>
    </lineage>
</organism>
<feature type="compositionally biased region" description="Low complexity" evidence="1">
    <location>
        <begin position="55"/>
        <end position="74"/>
    </location>
</feature>
<dbReference type="EMBL" id="SEKV01001039">
    <property type="protein sequence ID" value="TFY52115.1"/>
    <property type="molecule type" value="Genomic_DNA"/>
</dbReference>
<accession>A0A4Y9XPT7</accession>
<feature type="region of interest" description="Disordered" evidence="1">
    <location>
        <begin position="52"/>
        <end position="80"/>
    </location>
</feature>
<feature type="compositionally biased region" description="Low complexity" evidence="1">
    <location>
        <begin position="123"/>
        <end position="135"/>
    </location>
</feature>
<proteinExistence type="predicted"/>
<evidence type="ECO:0000313" key="3">
    <source>
        <dbReference type="Proteomes" id="UP000298390"/>
    </source>
</evidence>
<dbReference type="Proteomes" id="UP000298390">
    <property type="component" value="Unassembled WGS sequence"/>
</dbReference>
<feature type="region of interest" description="Disordered" evidence="1">
    <location>
        <begin position="398"/>
        <end position="474"/>
    </location>
</feature>